<dbReference type="Pfam" id="PF00240">
    <property type="entry name" value="ubiquitin"/>
    <property type="match status" value="2"/>
</dbReference>
<feature type="domain" description="Ubiquitin-like" evidence="2">
    <location>
        <begin position="114"/>
        <end position="189"/>
    </location>
</feature>
<dbReference type="GO" id="GO:0043130">
    <property type="term" value="F:ubiquitin binding"/>
    <property type="evidence" value="ECO:0007669"/>
    <property type="project" value="TreeGrafter"/>
</dbReference>
<dbReference type="GO" id="GO:0043161">
    <property type="term" value="P:proteasome-mediated ubiquitin-dependent protein catabolic process"/>
    <property type="evidence" value="ECO:0007669"/>
    <property type="project" value="TreeGrafter"/>
</dbReference>
<comment type="caution">
    <text evidence="3">The sequence shown here is derived from an EMBL/GenBank/DDBJ whole genome shotgun (WGS) entry which is preliminary data.</text>
</comment>
<dbReference type="InParanoid" id="A0A200QL43"/>
<dbReference type="FunCoup" id="A0A200QL43">
    <property type="interactions" value="81"/>
</dbReference>
<dbReference type="SMART" id="SM00213">
    <property type="entry name" value="UBQ"/>
    <property type="match status" value="3"/>
</dbReference>
<dbReference type="PROSITE" id="PS50053">
    <property type="entry name" value="UBIQUITIN_2"/>
    <property type="match status" value="3"/>
</dbReference>
<keyword evidence="4" id="KW-1185">Reference proteome</keyword>
<dbReference type="GO" id="GO:0031593">
    <property type="term" value="F:polyubiquitin modification-dependent protein binding"/>
    <property type="evidence" value="ECO:0007669"/>
    <property type="project" value="TreeGrafter"/>
</dbReference>
<dbReference type="OrthoDB" id="419317at2759"/>
<sequence>MDVIFETTKGRHFTIEVGYFDTVLEMKEKIQKYEGIPISRQTLVFNGQIMLDDRDTEFYTVLHRSRIQLHIQPPPPPTPQDHQSASVAVASAATKALVKIEESSSSSSSSTSKIQLLIKMPQSKKQFSVGSMELSDSVGRLKERIHEVEQGIPISRFAIIFSGNELVDNNRTLNDCGIVDLSELNVMIKPPNFPPPVTTTSSGGGGSTGSGAVGSPNKRLKLMVLPKCGTQKIQVEVNPLDNVGELKKELQKLNQRVQFHLPSDGYFFIYKQSVMDEDRSFRSQDVRQGDTIEIFNGSITGGS</sequence>
<reference evidence="3 4" key="1">
    <citation type="journal article" date="2017" name="Mol. Plant">
        <title>The Genome of Medicinal Plant Macleaya cordata Provides New Insights into Benzylisoquinoline Alkaloids Metabolism.</title>
        <authorList>
            <person name="Liu X."/>
            <person name="Liu Y."/>
            <person name="Huang P."/>
            <person name="Ma Y."/>
            <person name="Qing Z."/>
            <person name="Tang Q."/>
            <person name="Cao H."/>
            <person name="Cheng P."/>
            <person name="Zheng Y."/>
            <person name="Yuan Z."/>
            <person name="Zhou Y."/>
            <person name="Liu J."/>
            <person name="Tang Z."/>
            <person name="Zhuo Y."/>
            <person name="Zhang Y."/>
            <person name="Yu L."/>
            <person name="Huang J."/>
            <person name="Yang P."/>
            <person name="Peng Q."/>
            <person name="Zhang J."/>
            <person name="Jiang W."/>
            <person name="Zhang Z."/>
            <person name="Lin K."/>
            <person name="Ro D.K."/>
            <person name="Chen X."/>
            <person name="Xiong X."/>
            <person name="Shang Y."/>
            <person name="Huang S."/>
            <person name="Zeng J."/>
        </authorList>
    </citation>
    <scope>NUCLEOTIDE SEQUENCE [LARGE SCALE GENOMIC DNA]</scope>
    <source>
        <strain evidence="4">cv. BLH2017</strain>
        <tissue evidence="3">Root</tissue>
    </source>
</reference>
<dbReference type="InterPro" id="IPR029071">
    <property type="entry name" value="Ubiquitin-like_domsf"/>
</dbReference>
<proteinExistence type="predicted"/>
<dbReference type="EMBL" id="MVGT01001732">
    <property type="protein sequence ID" value="OVA11141.1"/>
    <property type="molecule type" value="Genomic_DNA"/>
</dbReference>
<evidence type="ECO:0000313" key="4">
    <source>
        <dbReference type="Proteomes" id="UP000195402"/>
    </source>
</evidence>
<dbReference type="GO" id="GO:0070628">
    <property type="term" value="F:proteasome binding"/>
    <property type="evidence" value="ECO:0007669"/>
    <property type="project" value="TreeGrafter"/>
</dbReference>
<dbReference type="SUPFAM" id="SSF54236">
    <property type="entry name" value="Ubiquitin-like"/>
    <property type="match status" value="3"/>
</dbReference>
<evidence type="ECO:0000256" key="1">
    <source>
        <dbReference type="SAM" id="MobiDB-lite"/>
    </source>
</evidence>
<dbReference type="CDD" id="cd17039">
    <property type="entry name" value="Ubl_ubiquitin_like"/>
    <property type="match status" value="3"/>
</dbReference>
<feature type="region of interest" description="Disordered" evidence="1">
    <location>
        <begin position="193"/>
        <end position="215"/>
    </location>
</feature>
<feature type="domain" description="Ubiquitin-like" evidence="2">
    <location>
        <begin position="220"/>
        <end position="294"/>
    </location>
</feature>
<dbReference type="InterPro" id="IPR000626">
    <property type="entry name" value="Ubiquitin-like_dom"/>
</dbReference>
<dbReference type="GO" id="GO:0005829">
    <property type="term" value="C:cytosol"/>
    <property type="evidence" value="ECO:0007669"/>
    <property type="project" value="TreeGrafter"/>
</dbReference>
<dbReference type="PANTHER" id="PTHR10621">
    <property type="entry name" value="UV EXCISION REPAIR PROTEIN RAD23"/>
    <property type="match status" value="1"/>
</dbReference>
<dbReference type="Gene3D" id="3.10.20.90">
    <property type="entry name" value="Phosphatidylinositol 3-kinase Catalytic Subunit, Chain A, domain 1"/>
    <property type="match status" value="3"/>
</dbReference>
<protein>
    <submittedName>
        <fullName evidence="3">Ubiquitin domain</fullName>
    </submittedName>
</protein>
<dbReference type="STRING" id="56857.A0A200QL43"/>
<accession>A0A200QL43</accession>
<evidence type="ECO:0000259" key="2">
    <source>
        <dbReference type="PROSITE" id="PS50053"/>
    </source>
</evidence>
<dbReference type="PROSITE" id="PS00299">
    <property type="entry name" value="UBIQUITIN_1"/>
    <property type="match status" value="1"/>
</dbReference>
<dbReference type="Proteomes" id="UP000195402">
    <property type="component" value="Unassembled WGS sequence"/>
</dbReference>
<feature type="domain" description="Ubiquitin-like" evidence="2">
    <location>
        <begin position="1"/>
        <end position="76"/>
    </location>
</feature>
<feature type="compositionally biased region" description="Gly residues" evidence="1">
    <location>
        <begin position="202"/>
        <end position="212"/>
    </location>
</feature>
<organism evidence="3 4">
    <name type="scientific">Macleaya cordata</name>
    <name type="common">Five-seeded plume-poppy</name>
    <name type="synonym">Bocconia cordata</name>
    <dbReference type="NCBI Taxonomy" id="56857"/>
    <lineage>
        <taxon>Eukaryota</taxon>
        <taxon>Viridiplantae</taxon>
        <taxon>Streptophyta</taxon>
        <taxon>Embryophyta</taxon>
        <taxon>Tracheophyta</taxon>
        <taxon>Spermatophyta</taxon>
        <taxon>Magnoliopsida</taxon>
        <taxon>Ranunculales</taxon>
        <taxon>Papaveraceae</taxon>
        <taxon>Papaveroideae</taxon>
        <taxon>Macleaya</taxon>
    </lineage>
</organism>
<dbReference type="AlphaFoldDB" id="A0A200QL43"/>
<name>A0A200QL43_MACCD</name>
<dbReference type="InterPro" id="IPR019954">
    <property type="entry name" value="Ubiquitin_CS"/>
</dbReference>
<dbReference type="PANTHER" id="PTHR10621:SF38">
    <property type="entry name" value="UBIQUITIN DOMAIN-CONTAINING PROTEIN 7SL RNA1-RELATED"/>
    <property type="match status" value="1"/>
</dbReference>
<gene>
    <name evidence="3" type="ORF">BVC80_1741g143</name>
</gene>
<dbReference type="OMA" id="MVLTKCG"/>
<evidence type="ECO:0000313" key="3">
    <source>
        <dbReference type="EMBL" id="OVA11141.1"/>
    </source>
</evidence>
<dbReference type="GO" id="GO:0005654">
    <property type="term" value="C:nucleoplasm"/>
    <property type="evidence" value="ECO:0007669"/>
    <property type="project" value="TreeGrafter"/>
</dbReference>